<dbReference type="PANTHER" id="PTHR43818">
    <property type="entry name" value="BCDNA.GH03377"/>
    <property type="match status" value="1"/>
</dbReference>
<organism evidence="4 5">
    <name type="scientific">Bauldia litoralis</name>
    <dbReference type="NCBI Taxonomy" id="665467"/>
    <lineage>
        <taxon>Bacteria</taxon>
        <taxon>Pseudomonadati</taxon>
        <taxon>Pseudomonadota</taxon>
        <taxon>Alphaproteobacteria</taxon>
        <taxon>Hyphomicrobiales</taxon>
        <taxon>Kaistiaceae</taxon>
        <taxon>Bauldia</taxon>
    </lineage>
</organism>
<dbReference type="PANTHER" id="PTHR43818:SF11">
    <property type="entry name" value="BCDNA.GH03377"/>
    <property type="match status" value="1"/>
</dbReference>
<dbReference type="InterPro" id="IPR050463">
    <property type="entry name" value="Gfo/Idh/MocA_oxidrdct_glycsds"/>
</dbReference>
<dbReference type="Proteomes" id="UP000199071">
    <property type="component" value="Unassembled WGS sequence"/>
</dbReference>
<dbReference type="EMBL" id="FMXQ01000003">
    <property type="protein sequence ID" value="SDB24369.1"/>
    <property type="molecule type" value="Genomic_DNA"/>
</dbReference>
<dbReference type="STRING" id="665467.SAMN02982931_01881"/>
<evidence type="ECO:0000259" key="3">
    <source>
        <dbReference type="Pfam" id="PF22725"/>
    </source>
</evidence>
<accession>A0A1G6BUT1</accession>
<evidence type="ECO:0000259" key="2">
    <source>
        <dbReference type="Pfam" id="PF01408"/>
    </source>
</evidence>
<dbReference type="InterPro" id="IPR000683">
    <property type="entry name" value="Gfo/Idh/MocA-like_OxRdtase_N"/>
</dbReference>
<feature type="domain" description="Gfo/Idh/MocA-like oxidoreductase N-terminal" evidence="2">
    <location>
        <begin position="5"/>
        <end position="125"/>
    </location>
</feature>
<keyword evidence="5" id="KW-1185">Reference proteome</keyword>
<sequence length="358" mass="39532">MSKYKVALVGCGKRGGYHAEGFNANSDRFELAAVCDVDAGKLKDFAAQYNIPKTYGDAEEMLAAERPDVFCFATLPGIRLPLIELGVKYATRAIAYEKPIAQELSEARKIHDLCKASGLKVIVSHQQKYGPHWQKTKEIVDSGDIGEVQRIHATARSWISQLGTHLMDYMLWFNNRSPIEWVVGQNIGTQMLGDSHPSPDFTLGAIQYANGVRGIIECGAHAPRMNPGDNALLSLPFWTDSSVTVYGTHGYTQVVSGNGWRAMTKSSKGELLSGGGHFDPSYEQKPYLKDLADWLDGKIATHPCDGDISYHGFEGAMALFLSSLESRRVTLPLETIPDDSLIQRFRDTLPVSEEYRGQ</sequence>
<dbReference type="GO" id="GO:0016491">
    <property type="term" value="F:oxidoreductase activity"/>
    <property type="evidence" value="ECO:0007669"/>
    <property type="project" value="UniProtKB-KW"/>
</dbReference>
<feature type="domain" description="GFO/IDH/MocA-like oxidoreductase" evidence="3">
    <location>
        <begin position="133"/>
        <end position="251"/>
    </location>
</feature>
<dbReference type="SUPFAM" id="SSF51735">
    <property type="entry name" value="NAD(P)-binding Rossmann-fold domains"/>
    <property type="match status" value="1"/>
</dbReference>
<dbReference type="Pfam" id="PF01408">
    <property type="entry name" value="GFO_IDH_MocA"/>
    <property type="match status" value="1"/>
</dbReference>
<dbReference type="SUPFAM" id="SSF55347">
    <property type="entry name" value="Glyceraldehyde-3-phosphate dehydrogenase-like, C-terminal domain"/>
    <property type="match status" value="1"/>
</dbReference>
<evidence type="ECO:0000313" key="4">
    <source>
        <dbReference type="EMBL" id="SDB24369.1"/>
    </source>
</evidence>
<evidence type="ECO:0000256" key="1">
    <source>
        <dbReference type="ARBA" id="ARBA00023002"/>
    </source>
</evidence>
<dbReference type="InterPro" id="IPR055170">
    <property type="entry name" value="GFO_IDH_MocA-like_dom"/>
</dbReference>
<dbReference type="Pfam" id="PF22725">
    <property type="entry name" value="GFO_IDH_MocA_C3"/>
    <property type="match status" value="1"/>
</dbReference>
<name>A0A1G6BUT1_9HYPH</name>
<protein>
    <submittedName>
        <fullName evidence="4">Predicted dehydrogenase</fullName>
    </submittedName>
</protein>
<dbReference type="Gene3D" id="3.30.360.10">
    <property type="entry name" value="Dihydrodipicolinate Reductase, domain 2"/>
    <property type="match status" value="1"/>
</dbReference>
<dbReference type="GO" id="GO:0000166">
    <property type="term" value="F:nucleotide binding"/>
    <property type="evidence" value="ECO:0007669"/>
    <property type="project" value="InterPro"/>
</dbReference>
<gene>
    <name evidence="4" type="ORF">SAMN02982931_01881</name>
</gene>
<evidence type="ECO:0000313" key="5">
    <source>
        <dbReference type="Proteomes" id="UP000199071"/>
    </source>
</evidence>
<dbReference type="OrthoDB" id="9781031at2"/>
<dbReference type="RefSeq" id="WP_090876145.1">
    <property type="nucleotide sequence ID" value="NZ_FMXQ01000003.1"/>
</dbReference>
<dbReference type="InterPro" id="IPR036291">
    <property type="entry name" value="NAD(P)-bd_dom_sf"/>
</dbReference>
<reference evidence="4 5" key="1">
    <citation type="submission" date="2016-10" db="EMBL/GenBank/DDBJ databases">
        <authorList>
            <person name="de Groot N.N."/>
        </authorList>
    </citation>
    <scope>NUCLEOTIDE SEQUENCE [LARGE SCALE GENOMIC DNA]</scope>
    <source>
        <strain evidence="4 5">ATCC 35022</strain>
    </source>
</reference>
<proteinExistence type="predicted"/>
<dbReference type="Gene3D" id="3.40.50.720">
    <property type="entry name" value="NAD(P)-binding Rossmann-like Domain"/>
    <property type="match status" value="1"/>
</dbReference>
<dbReference type="AlphaFoldDB" id="A0A1G6BUT1"/>
<keyword evidence="1" id="KW-0560">Oxidoreductase</keyword>